<reference evidence="1 2" key="1">
    <citation type="journal article" date="2018" name="New Phytol.">
        <title>Phylogenomics of Endogonaceae and evolution of mycorrhizas within Mucoromycota.</title>
        <authorList>
            <person name="Chang Y."/>
            <person name="Desiro A."/>
            <person name="Na H."/>
            <person name="Sandor L."/>
            <person name="Lipzen A."/>
            <person name="Clum A."/>
            <person name="Barry K."/>
            <person name="Grigoriev I.V."/>
            <person name="Martin F.M."/>
            <person name="Stajich J.E."/>
            <person name="Smith M.E."/>
            <person name="Bonito G."/>
            <person name="Spatafora J.W."/>
        </authorList>
    </citation>
    <scope>NUCLEOTIDE SEQUENCE [LARGE SCALE GENOMIC DNA]</scope>
    <source>
        <strain evidence="1 2">GMNB39</strain>
    </source>
</reference>
<evidence type="ECO:0000313" key="2">
    <source>
        <dbReference type="Proteomes" id="UP000268093"/>
    </source>
</evidence>
<gene>
    <name evidence="1" type="ORF">BC936DRAFT_146869</name>
</gene>
<name>A0A433DL95_9FUNG</name>
<dbReference type="EMBL" id="RBNI01000574">
    <property type="protein sequence ID" value="RUP51630.1"/>
    <property type="molecule type" value="Genomic_DNA"/>
</dbReference>
<dbReference type="Proteomes" id="UP000268093">
    <property type="component" value="Unassembled WGS sequence"/>
</dbReference>
<accession>A0A433DL95</accession>
<dbReference type="OrthoDB" id="10600143at2759"/>
<organism evidence="1 2">
    <name type="scientific">Jimgerdemannia flammicorona</name>
    <dbReference type="NCBI Taxonomy" id="994334"/>
    <lineage>
        <taxon>Eukaryota</taxon>
        <taxon>Fungi</taxon>
        <taxon>Fungi incertae sedis</taxon>
        <taxon>Mucoromycota</taxon>
        <taxon>Mucoromycotina</taxon>
        <taxon>Endogonomycetes</taxon>
        <taxon>Endogonales</taxon>
        <taxon>Endogonaceae</taxon>
        <taxon>Jimgerdemannia</taxon>
    </lineage>
</organism>
<sequence>MRTRDRDSTFAAARLVTHSATAMRADAAGFSKASGVRSPMAMASPVRTSTPYEVVVTATSATGTCQGPTHWSRATRPVMDRSPMVMRKDFEATAGRRRTREAASRSAAVGGMGWNR</sequence>
<comment type="caution">
    <text evidence="1">The sequence shown here is derived from an EMBL/GenBank/DDBJ whole genome shotgun (WGS) entry which is preliminary data.</text>
</comment>
<keyword evidence="2" id="KW-1185">Reference proteome</keyword>
<proteinExistence type="predicted"/>
<protein>
    <submittedName>
        <fullName evidence="1">Uncharacterized protein</fullName>
    </submittedName>
</protein>
<evidence type="ECO:0000313" key="1">
    <source>
        <dbReference type="EMBL" id="RUP51630.1"/>
    </source>
</evidence>